<name>A0ABX0W0K4_9RHOB</name>
<reference evidence="1 2" key="1">
    <citation type="submission" date="2020-03" db="EMBL/GenBank/DDBJ databases">
        <title>Bacterial isolates of synthetic phycosphere.</title>
        <authorList>
            <person name="Fu H."/>
            <person name="Moran M.A."/>
        </authorList>
    </citation>
    <scope>NUCLEOTIDE SEQUENCE [LARGE SCALE GENOMIC DNA]</scope>
    <source>
        <strain evidence="1 2">HF1</strain>
    </source>
</reference>
<evidence type="ECO:0000313" key="1">
    <source>
        <dbReference type="EMBL" id="NIY73867.1"/>
    </source>
</evidence>
<gene>
    <name evidence="1" type="ORF">HCZ30_15660</name>
</gene>
<proteinExistence type="predicted"/>
<dbReference type="RefSeq" id="WP_167639253.1">
    <property type="nucleotide sequence ID" value="NZ_JAATOP010000015.1"/>
</dbReference>
<organism evidence="1 2">
    <name type="scientific">Marivivens donghaensis</name>
    <dbReference type="NCBI Taxonomy" id="1699413"/>
    <lineage>
        <taxon>Bacteria</taxon>
        <taxon>Pseudomonadati</taxon>
        <taxon>Pseudomonadota</taxon>
        <taxon>Alphaproteobacteria</taxon>
        <taxon>Rhodobacterales</taxon>
        <taxon>Paracoccaceae</taxon>
        <taxon>Marivivens group</taxon>
        <taxon>Marivivens</taxon>
    </lineage>
</organism>
<dbReference type="Proteomes" id="UP000709466">
    <property type="component" value="Unassembled WGS sequence"/>
</dbReference>
<comment type="caution">
    <text evidence="1">The sequence shown here is derived from an EMBL/GenBank/DDBJ whole genome shotgun (WGS) entry which is preliminary data.</text>
</comment>
<evidence type="ECO:0008006" key="3">
    <source>
        <dbReference type="Google" id="ProtNLM"/>
    </source>
</evidence>
<evidence type="ECO:0000313" key="2">
    <source>
        <dbReference type="Proteomes" id="UP000709466"/>
    </source>
</evidence>
<keyword evidence="2" id="KW-1185">Reference proteome</keyword>
<accession>A0ABX0W0K4</accession>
<dbReference type="EMBL" id="JAATOP010000015">
    <property type="protein sequence ID" value="NIY73867.1"/>
    <property type="molecule type" value="Genomic_DNA"/>
</dbReference>
<protein>
    <recommendedName>
        <fullName evidence="3">Sulfotransferase domain-containing protein</fullName>
    </recommendedName>
</protein>
<sequence>MDIAFHIGANCTDEERLLKSLLKNSKALNEQGIVAPLPNKYRRLLRETMHACVSAPPKPDTRDILLDAILEENEGRRVVLSNPDFLCVPNRIFENGQFYSTAIEKVSILRQLFPEDRIQFFFAIRNPATFIPAVYSASKQTDLLKFMNGRDPETLRWADVIERMHSVAADVDITVWCNEDTPLLWAQLIREISGVDPMTRISGGFDLLQEVMTLDGMKRFLAYIRAHPPQTEARKRRIISTFLDKFAKEDAIYDEFELEGWDQNLVDRITQHYEADVAKIKSMPGIRFLDI</sequence>